<evidence type="ECO:0000313" key="2">
    <source>
        <dbReference type="EMBL" id="PTM58317.1"/>
    </source>
</evidence>
<gene>
    <name evidence="2" type="ORF">C8J48_0898</name>
</gene>
<evidence type="ECO:0000256" key="1">
    <source>
        <dbReference type="SAM" id="MobiDB-lite"/>
    </source>
</evidence>
<feature type="region of interest" description="Disordered" evidence="1">
    <location>
        <begin position="95"/>
        <end position="117"/>
    </location>
</feature>
<dbReference type="Proteomes" id="UP000241639">
    <property type="component" value="Unassembled WGS sequence"/>
</dbReference>
<keyword evidence="3" id="KW-1185">Reference proteome</keyword>
<reference evidence="2 3" key="1">
    <citation type="submission" date="2018-04" db="EMBL/GenBank/DDBJ databases">
        <title>Genomic Encyclopedia of Archaeal and Bacterial Type Strains, Phase II (KMG-II): from individual species to whole genera.</title>
        <authorList>
            <person name="Goeker M."/>
        </authorList>
    </citation>
    <scope>NUCLEOTIDE SEQUENCE [LARGE SCALE GENOMIC DNA]</scope>
    <source>
        <strain evidence="2 3">DSM 45169</strain>
    </source>
</reference>
<organism evidence="2 3">
    <name type="scientific">Desmospora activa DSM 45169</name>
    <dbReference type="NCBI Taxonomy" id="1121389"/>
    <lineage>
        <taxon>Bacteria</taxon>
        <taxon>Bacillati</taxon>
        <taxon>Bacillota</taxon>
        <taxon>Bacilli</taxon>
        <taxon>Bacillales</taxon>
        <taxon>Thermoactinomycetaceae</taxon>
        <taxon>Desmospora</taxon>
    </lineage>
</organism>
<protein>
    <submittedName>
        <fullName evidence="2">Uncharacterized protein</fullName>
    </submittedName>
</protein>
<dbReference type="EMBL" id="PZZP01000001">
    <property type="protein sequence ID" value="PTM58317.1"/>
    <property type="molecule type" value="Genomic_DNA"/>
</dbReference>
<accession>A0A2T4Z8W4</accession>
<comment type="caution">
    <text evidence="2">The sequence shown here is derived from an EMBL/GenBank/DDBJ whole genome shotgun (WGS) entry which is preliminary data.</text>
</comment>
<name>A0A2T4Z8W4_9BACL</name>
<evidence type="ECO:0000313" key="3">
    <source>
        <dbReference type="Proteomes" id="UP000241639"/>
    </source>
</evidence>
<dbReference type="AlphaFoldDB" id="A0A2T4Z8W4"/>
<sequence>MVFKGFVKFVSYKKRFAANLGFKSFEEMSNHTHTIFLIPPDAGCFVTKLPDGGWAVWNNQGNPPYSLEKWDTWEEAARYLRILFDSKGLTEECWKPQGYNGSDKDEFLTRPPTSTDE</sequence>
<proteinExistence type="predicted"/>